<dbReference type="InterPro" id="IPR012337">
    <property type="entry name" value="RNaseH-like_sf"/>
</dbReference>
<feature type="region of interest" description="Disordered" evidence="1">
    <location>
        <begin position="630"/>
        <end position="701"/>
    </location>
</feature>
<dbReference type="SUPFAM" id="SSF53098">
    <property type="entry name" value="Ribonuclease H-like"/>
    <property type="match status" value="1"/>
</dbReference>
<feature type="region of interest" description="Disordered" evidence="1">
    <location>
        <begin position="231"/>
        <end position="250"/>
    </location>
</feature>
<sequence length="701" mass="77141">MSPQQLKDVRCWERHVREVLTGRPVRVPEGSFTPRRGYDVAVTTRTARYALKAAELQAAGLSGSVATVQRKCLAYEKEGLLGLIDRRWLRTGSPFGNVDERVLKVIRQEDKAQEGESAGTWSRLRKRVRAALRRSYPEEYRDLMPARSTFYDLLKRMGISKASSNAAGGTQADAPEPPYAPVPVTLLGERVQIDSTGLDVLARGDDGRPVSVELTYGIDVLSRSFGAGMIVPKSPGRKKGPGSRRRGGRGTKALDATLLLAQAMAPLAARPGWAPVALAENSDLPYARMLASDPRMAGAAARPVIRPKTVVVDNARIFKSRHFRDACSMLQIDVEPARERTATDKAVIERANATIKSEFCQFVANYTGNHPTARGKNVGKGRLWSLNELQDLWHEWVATEYQQSPHEGLRSPFWPGLVLTPNQMYAAAVATEGGVPRPVTLDESRKLLLHAKRIVTRDGIKIDNRTYVSHRIRDFKNRRTGIKGRGRRWSVYYNPYEPSRVWLYDHTVKDEPSRSPWVPFDFKYQHLINDAWTQYLWEQAALLVTERTGREDSEEDIARAVDELLTRARNGPSSTRRSTPAAAFVPQPAPAPEPPVGPYAGIVPATPGSVTPAPSLNIAAKDLFPGQRAALPTTAPVPASTPEDATSPARLRRRRPVPGGPHSLAGSAGDIFRALSAPPPQTPESEPETQSGSSGDELQEN</sequence>
<keyword evidence="4" id="KW-1185">Reference proteome</keyword>
<dbReference type="PROSITE" id="PS50994">
    <property type="entry name" value="INTEGRASE"/>
    <property type="match status" value="1"/>
</dbReference>
<dbReference type="Pfam" id="PF09299">
    <property type="entry name" value="Mu-transpos_C"/>
    <property type="match status" value="1"/>
</dbReference>
<evidence type="ECO:0000313" key="4">
    <source>
        <dbReference type="Proteomes" id="UP000002785"/>
    </source>
</evidence>
<dbReference type="Proteomes" id="UP000002785">
    <property type="component" value="Chromosome"/>
</dbReference>
<evidence type="ECO:0000259" key="2">
    <source>
        <dbReference type="PROSITE" id="PS50994"/>
    </source>
</evidence>
<evidence type="ECO:0000256" key="1">
    <source>
        <dbReference type="SAM" id="MobiDB-lite"/>
    </source>
</evidence>
<dbReference type="AlphaFoldDB" id="B5HSB8"/>
<dbReference type="GO" id="GO:0015074">
    <property type="term" value="P:DNA integration"/>
    <property type="evidence" value="ECO:0007669"/>
    <property type="project" value="InterPro"/>
</dbReference>
<evidence type="ECO:0000313" key="3">
    <source>
        <dbReference type="EMBL" id="EDY55723.1"/>
    </source>
</evidence>
<dbReference type="EMBL" id="CM000951">
    <property type="protein sequence ID" value="EDY55723.1"/>
    <property type="molecule type" value="Genomic_DNA"/>
</dbReference>
<reference evidence="3" key="1">
    <citation type="submission" date="2009-10" db="EMBL/GenBank/DDBJ databases">
        <title>The genome sequence of Streptomyces sviceus strain ATCC 29083.</title>
        <authorList>
            <consortium name="The Broad Institute Genome Sequencing Platform"/>
            <consortium name="Broad Institute Microbial Sequencing Center"/>
            <person name="Fischbach M."/>
            <person name="Godfrey P."/>
            <person name="Ward D."/>
            <person name="Young S."/>
            <person name="Zeng Q."/>
            <person name="Koehrsen M."/>
            <person name="Alvarado L."/>
            <person name="Berlin A.M."/>
            <person name="Bochicchio J."/>
            <person name="Borenstein D."/>
            <person name="Chapman S.B."/>
            <person name="Chen Z."/>
            <person name="Engels R."/>
            <person name="Freedman E."/>
            <person name="Gellesch M."/>
            <person name="Goldberg J."/>
            <person name="Griggs A."/>
            <person name="Gujja S."/>
            <person name="Heilman E.R."/>
            <person name="Heiman D.I."/>
            <person name="Hepburn T.A."/>
            <person name="Howarth C."/>
            <person name="Jen D."/>
            <person name="Larson L."/>
            <person name="Lewis B."/>
            <person name="Mehta T."/>
            <person name="Park D."/>
            <person name="Pearson M."/>
            <person name="Richards J."/>
            <person name="Roberts A."/>
            <person name="Saif S."/>
            <person name="Shea T.D."/>
            <person name="Shenoy N."/>
            <person name="Sisk P."/>
            <person name="Stolte C."/>
            <person name="Sykes S.N."/>
            <person name="Thomson T."/>
            <person name="Walk T."/>
            <person name="White J."/>
            <person name="Yandava C."/>
            <person name="Straight P."/>
            <person name="Clardy J."/>
            <person name="Hung D."/>
            <person name="Kolter R."/>
            <person name="Mekalanos J."/>
            <person name="Walker S."/>
            <person name="Walsh C.T."/>
            <person name="Wieland-Brown L.C."/>
            <person name="Haas B."/>
            <person name="Nusbaum C."/>
            <person name="Birren B."/>
        </authorList>
    </citation>
    <scope>NUCLEOTIDE SEQUENCE [LARGE SCALE GENOMIC DNA]</scope>
    <source>
        <strain evidence="3">ATCC 29083</strain>
    </source>
</reference>
<accession>B5HSB8</accession>
<gene>
    <name evidence="3" type="ORF">SSEG_02303</name>
</gene>
<proteinExistence type="predicted"/>
<feature type="domain" description="Integrase catalytic" evidence="2">
    <location>
        <begin position="307"/>
        <end position="413"/>
    </location>
</feature>
<dbReference type="InterPro" id="IPR015378">
    <property type="entry name" value="Transposase-like_Mu_C"/>
</dbReference>
<dbReference type="HOGENOM" id="CLU_013110_0_1_11"/>
<dbReference type="InterPro" id="IPR036397">
    <property type="entry name" value="RNaseH_sf"/>
</dbReference>
<dbReference type="InterPro" id="IPR001584">
    <property type="entry name" value="Integrase_cat-core"/>
</dbReference>
<feature type="compositionally biased region" description="Pro residues" evidence="1">
    <location>
        <begin position="587"/>
        <end position="596"/>
    </location>
</feature>
<name>B5HSB8_STRX2</name>
<organism evidence="3 4">
    <name type="scientific">Streptomyces sviceus (strain ATCC 29083 / DSM 924 / JCM 4929 / NBRC 13980 / NCIMB 11184 / NRRL 5439 / UC 5370)</name>
    <dbReference type="NCBI Taxonomy" id="463191"/>
    <lineage>
        <taxon>Bacteria</taxon>
        <taxon>Bacillati</taxon>
        <taxon>Actinomycetota</taxon>
        <taxon>Actinomycetes</taxon>
        <taxon>Kitasatosporales</taxon>
        <taxon>Streptomycetaceae</taxon>
        <taxon>Streptomyces</taxon>
    </lineage>
</organism>
<dbReference type="eggNOG" id="COG2897">
    <property type="taxonomic scope" value="Bacteria"/>
</dbReference>
<dbReference type="Gene3D" id="3.30.420.10">
    <property type="entry name" value="Ribonuclease H-like superfamily/Ribonuclease H"/>
    <property type="match status" value="1"/>
</dbReference>
<dbReference type="eggNOG" id="COG2801">
    <property type="taxonomic scope" value="Bacteria"/>
</dbReference>
<feature type="region of interest" description="Disordered" evidence="1">
    <location>
        <begin position="569"/>
        <end position="596"/>
    </location>
</feature>
<protein>
    <submittedName>
        <fullName evidence="3">Integrase catalytic subunit</fullName>
    </submittedName>
</protein>
<dbReference type="GO" id="GO:0003676">
    <property type="term" value="F:nucleic acid binding"/>
    <property type="evidence" value="ECO:0007669"/>
    <property type="project" value="InterPro"/>
</dbReference>
<feature type="compositionally biased region" description="Basic residues" evidence="1">
    <location>
        <begin position="235"/>
        <end position="249"/>
    </location>
</feature>
<feature type="compositionally biased region" description="Polar residues" evidence="1">
    <location>
        <begin position="692"/>
        <end position="701"/>
    </location>
</feature>